<dbReference type="SMART" id="SM01180">
    <property type="entry name" value="DWNN"/>
    <property type="match status" value="1"/>
</dbReference>
<feature type="compositionally biased region" description="Basic and acidic residues" evidence="7">
    <location>
        <begin position="263"/>
        <end position="279"/>
    </location>
</feature>
<dbReference type="SUPFAM" id="SSF57756">
    <property type="entry name" value="Retrovirus zinc finger-like domains"/>
    <property type="match status" value="1"/>
</dbReference>
<feature type="region of interest" description="Disordered" evidence="7">
    <location>
        <begin position="259"/>
        <end position="285"/>
    </location>
</feature>
<accession>A0A8J5Y1N3</accession>
<name>A0A8J5Y1N3_DIALT</name>
<feature type="compositionally biased region" description="Pro residues" evidence="7">
    <location>
        <begin position="516"/>
        <end position="527"/>
    </location>
</feature>
<dbReference type="SMART" id="SM00343">
    <property type="entry name" value="ZnF_C2HC"/>
    <property type="match status" value="1"/>
</dbReference>
<protein>
    <recommendedName>
        <fullName evidence="12">DWNN domain-containing protein</fullName>
    </recommendedName>
</protein>
<dbReference type="InterPro" id="IPR033489">
    <property type="entry name" value="RBBP6"/>
</dbReference>
<feature type="region of interest" description="Disordered" evidence="7">
    <location>
        <begin position="896"/>
        <end position="1019"/>
    </location>
</feature>
<dbReference type="GO" id="GO:0016567">
    <property type="term" value="P:protein ubiquitination"/>
    <property type="evidence" value="ECO:0007669"/>
    <property type="project" value="InterPro"/>
</dbReference>
<dbReference type="InterPro" id="IPR025829">
    <property type="entry name" value="Zn_knuckle_CX2CX3GHX4C"/>
</dbReference>
<feature type="compositionally biased region" description="Low complexity" evidence="7">
    <location>
        <begin position="495"/>
        <end position="515"/>
    </location>
</feature>
<dbReference type="AlphaFoldDB" id="A0A8J5Y1N3"/>
<gene>
    <name evidence="10" type="ORF">KFE25_006175</name>
</gene>
<dbReference type="GO" id="GO:0003676">
    <property type="term" value="F:nucleic acid binding"/>
    <property type="evidence" value="ECO:0007669"/>
    <property type="project" value="InterPro"/>
</dbReference>
<evidence type="ECO:0000256" key="4">
    <source>
        <dbReference type="ARBA" id="ARBA00022833"/>
    </source>
</evidence>
<dbReference type="OrthoDB" id="106784at2759"/>
<feature type="compositionally biased region" description="Low complexity" evidence="7">
    <location>
        <begin position="111"/>
        <end position="153"/>
    </location>
</feature>
<feature type="domain" description="CCHC-type" evidence="8">
    <location>
        <begin position="294"/>
        <end position="309"/>
    </location>
</feature>
<evidence type="ECO:0008006" key="12">
    <source>
        <dbReference type="Google" id="ProtNLM"/>
    </source>
</evidence>
<dbReference type="GO" id="GO:0005634">
    <property type="term" value="C:nucleus"/>
    <property type="evidence" value="ECO:0007669"/>
    <property type="project" value="UniProtKB-SubCell"/>
</dbReference>
<feature type="region of interest" description="Disordered" evidence="7">
    <location>
        <begin position="487"/>
        <end position="531"/>
    </location>
</feature>
<keyword evidence="5" id="KW-0539">Nucleus</keyword>
<evidence type="ECO:0000256" key="5">
    <source>
        <dbReference type="ARBA" id="ARBA00023242"/>
    </source>
</evidence>
<feature type="compositionally biased region" description="Pro residues" evidence="7">
    <location>
        <begin position="984"/>
        <end position="994"/>
    </location>
</feature>
<keyword evidence="2" id="KW-0479">Metal-binding</keyword>
<evidence type="ECO:0000256" key="2">
    <source>
        <dbReference type="ARBA" id="ARBA00022723"/>
    </source>
</evidence>
<dbReference type="PANTHER" id="PTHR15439">
    <property type="entry name" value="RETINOBLASTOMA-BINDING PROTEIN 6"/>
    <property type="match status" value="1"/>
</dbReference>
<sequence length="1019" mass="102543">MPSVQFKLKSQKDFDAVEFEGMFISVHALKRAIIAQKLKSAGDSFGLVLSNAQTSEEYLDDAFLVPANTSVLVRRVPLAEVPTASSASEQIAGGGAPVDGSAGLQSQAMPSSSGARTSSGHSTTPLGLAPHAQRPPQAAALQPAAASDGAAHGAPRRPVEVGATQAPTSSTVPLARSEPLPPGVLRDQLPISDQLPLGAVGASAPLPAYVTGPIDGLAAGGGDAPHRGAEEAMLKAMMSDEADKWRSAAGGGGGRGYGGYGRGEGRGRAGAHGRGDGRGRAGAPAGPPPAGYVCFRCGIPGHFIQNCPSGSAEPGTEVKLHRAPVGIPRAFLQAVDAEVDGALLLPDGTYARMVPQEHQFEEATKREPAAGQEVPDELRCPAPTCGRLFREPVVLPCCGNSVCSECVPSVLQHDGGDEDEGARCLLCGESGVSVDALFPNRQLRSVVATFKEAALRAARESQMEASAKAAAAARLAKAQSLAARPAAAPPPIAAPPAAAAPAAAAEPSRAEAAVHAPPPEPSPPPQHAPVREAPSDALAAELAPLPLAASRAHAPESAPDVTSETRADVGAQSAVGGDAREDDEKADGADERAHGAGSARDRRPPSPHAQLDQPAQAETRLVPAASSAAAAAAAATASRIAMSFAGGPGGAGGFCGFRPASVPLGVPSNAMGTGGAQAMMPPYGLGGMGGGGFAQMCVPQHMGGQMGQHLGGQMGQHMGQHMGGQMGQQMGTMGQMMPTPFAHLNPLLAAQMVAQMGGPMGGGFNPMMAAAMGMAPMACLGMGQQMPTCAGAAGAGSAPGAWHGISGQPIGACAAAASGASHGDRGAAARRADVRSRLGPPASGQQMAQRFASAGGVAAVAGLRGATNGKDDDDDDDDDDEPSIVEQLRRRLEADRLARERAANPPPFAPPRTRDAGGDGEAGGRSTHRAQPLANGGAHAPGTADRAGARADAEADADEADVDFGLDDDDDPMAGLVGEDIEPQPQPSAQPQPQSPAQSQPQPPAQSQPQPRSQPRSQP</sequence>
<evidence type="ECO:0000256" key="7">
    <source>
        <dbReference type="SAM" id="MobiDB-lite"/>
    </source>
</evidence>
<feature type="region of interest" description="Disordered" evidence="7">
    <location>
        <begin position="550"/>
        <end position="622"/>
    </location>
</feature>
<dbReference type="InterPro" id="IPR014891">
    <property type="entry name" value="DWNN_domain"/>
</dbReference>
<dbReference type="SUPFAM" id="SSF57850">
    <property type="entry name" value="RING/U-box"/>
    <property type="match status" value="1"/>
</dbReference>
<evidence type="ECO:0000313" key="11">
    <source>
        <dbReference type="Proteomes" id="UP000751190"/>
    </source>
</evidence>
<proteinExistence type="predicted"/>
<evidence type="ECO:0000256" key="1">
    <source>
        <dbReference type="ARBA" id="ARBA00004123"/>
    </source>
</evidence>
<feature type="compositionally biased region" description="Acidic residues" evidence="7">
    <location>
        <begin position="954"/>
        <end position="972"/>
    </location>
</feature>
<feature type="compositionally biased region" description="Basic and acidic residues" evidence="7">
    <location>
        <begin position="824"/>
        <end position="836"/>
    </location>
</feature>
<feature type="region of interest" description="Disordered" evidence="7">
    <location>
        <begin position="83"/>
        <end position="186"/>
    </location>
</feature>
<reference evidence="10" key="1">
    <citation type="submission" date="2021-05" db="EMBL/GenBank/DDBJ databases">
        <title>The genome of the haptophyte Pavlova lutheri (Diacronema luteri, Pavlovales) - a model for lipid biosynthesis in eukaryotic algae.</title>
        <authorList>
            <person name="Hulatt C.J."/>
            <person name="Posewitz M.C."/>
        </authorList>
    </citation>
    <scope>NUCLEOTIDE SEQUENCE</scope>
    <source>
        <strain evidence="10">NIVA-4/92</strain>
    </source>
</reference>
<evidence type="ECO:0000259" key="8">
    <source>
        <dbReference type="PROSITE" id="PS50158"/>
    </source>
</evidence>
<evidence type="ECO:0000256" key="6">
    <source>
        <dbReference type="PROSITE-ProRule" id="PRU00047"/>
    </source>
</evidence>
<dbReference type="GO" id="GO:0061630">
    <property type="term" value="F:ubiquitin protein ligase activity"/>
    <property type="evidence" value="ECO:0007669"/>
    <property type="project" value="InterPro"/>
</dbReference>
<evidence type="ECO:0000259" key="9">
    <source>
        <dbReference type="PROSITE" id="PS51282"/>
    </source>
</evidence>
<dbReference type="Pfam" id="PF08783">
    <property type="entry name" value="DWNN"/>
    <property type="match status" value="1"/>
</dbReference>
<dbReference type="InterPro" id="IPR036875">
    <property type="entry name" value="Znf_CCHC_sf"/>
</dbReference>
<dbReference type="EMBL" id="JAGTXO010000002">
    <property type="protein sequence ID" value="KAG8469720.1"/>
    <property type="molecule type" value="Genomic_DNA"/>
</dbReference>
<dbReference type="PANTHER" id="PTHR15439:SF0">
    <property type="entry name" value="CELL DIVISION CYCLE AND APOPTOSIS REGULATOR PROTEIN 1-RELATED"/>
    <property type="match status" value="1"/>
</dbReference>
<dbReference type="GO" id="GO:0008270">
    <property type="term" value="F:zinc ion binding"/>
    <property type="evidence" value="ECO:0007669"/>
    <property type="project" value="UniProtKB-KW"/>
</dbReference>
<dbReference type="Proteomes" id="UP000751190">
    <property type="component" value="Unassembled WGS sequence"/>
</dbReference>
<dbReference type="InterPro" id="IPR001878">
    <property type="entry name" value="Znf_CCHC"/>
</dbReference>
<feature type="compositionally biased region" description="Basic and acidic residues" evidence="7">
    <location>
        <begin position="578"/>
        <end position="604"/>
    </location>
</feature>
<evidence type="ECO:0000256" key="3">
    <source>
        <dbReference type="ARBA" id="ARBA00022771"/>
    </source>
</evidence>
<keyword evidence="3 6" id="KW-0863">Zinc-finger</keyword>
<organism evidence="10 11">
    <name type="scientific">Diacronema lutheri</name>
    <name type="common">Unicellular marine alga</name>
    <name type="synonym">Monochrysis lutheri</name>
    <dbReference type="NCBI Taxonomy" id="2081491"/>
    <lineage>
        <taxon>Eukaryota</taxon>
        <taxon>Haptista</taxon>
        <taxon>Haptophyta</taxon>
        <taxon>Pavlovophyceae</taxon>
        <taxon>Pavlovales</taxon>
        <taxon>Pavlovaceae</taxon>
        <taxon>Diacronema</taxon>
    </lineage>
</organism>
<dbReference type="Gene3D" id="3.10.20.90">
    <property type="entry name" value="Phosphatidylinositol 3-kinase Catalytic Subunit, Chain A, domain 1"/>
    <property type="match status" value="1"/>
</dbReference>
<dbReference type="GO" id="GO:0006397">
    <property type="term" value="P:mRNA processing"/>
    <property type="evidence" value="ECO:0007669"/>
    <property type="project" value="InterPro"/>
</dbReference>
<keyword evidence="11" id="KW-1185">Reference proteome</keyword>
<dbReference type="PROSITE" id="PS51282">
    <property type="entry name" value="DWNN"/>
    <property type="match status" value="1"/>
</dbReference>
<feature type="domain" description="DWNN" evidence="9">
    <location>
        <begin position="4"/>
        <end position="77"/>
    </location>
</feature>
<dbReference type="Pfam" id="PF13696">
    <property type="entry name" value="zf-CCHC_2"/>
    <property type="match status" value="1"/>
</dbReference>
<dbReference type="PROSITE" id="PS50158">
    <property type="entry name" value="ZF_CCHC"/>
    <property type="match status" value="1"/>
</dbReference>
<feature type="region of interest" description="Disordered" evidence="7">
    <location>
        <begin position="824"/>
        <end position="853"/>
    </location>
</feature>
<dbReference type="Gene3D" id="4.10.60.10">
    <property type="entry name" value="Zinc finger, CCHC-type"/>
    <property type="match status" value="1"/>
</dbReference>
<dbReference type="Gene3D" id="3.30.40.10">
    <property type="entry name" value="Zinc/RING finger domain, C3HC4 (zinc finger)"/>
    <property type="match status" value="1"/>
</dbReference>
<evidence type="ECO:0000313" key="10">
    <source>
        <dbReference type="EMBL" id="KAG8469720.1"/>
    </source>
</evidence>
<dbReference type="InterPro" id="IPR013083">
    <property type="entry name" value="Znf_RING/FYVE/PHD"/>
</dbReference>
<feature type="compositionally biased region" description="Low complexity" evidence="7">
    <location>
        <begin position="1007"/>
        <end position="1019"/>
    </location>
</feature>
<keyword evidence="4" id="KW-0862">Zinc</keyword>
<dbReference type="GO" id="GO:0006511">
    <property type="term" value="P:ubiquitin-dependent protein catabolic process"/>
    <property type="evidence" value="ECO:0007669"/>
    <property type="project" value="TreeGrafter"/>
</dbReference>
<dbReference type="CDD" id="cd16620">
    <property type="entry name" value="vRING-HC-C4C4_RBBP6"/>
    <property type="match status" value="1"/>
</dbReference>
<comment type="subcellular location">
    <subcellularLocation>
        <location evidence="1">Nucleus</location>
    </subcellularLocation>
</comment>
<comment type="caution">
    <text evidence="10">The sequence shown here is derived from an EMBL/GenBank/DDBJ whole genome shotgun (WGS) entry which is preliminary data.</text>
</comment>